<proteinExistence type="predicted"/>
<dbReference type="InterPro" id="IPR027417">
    <property type="entry name" value="P-loop_NTPase"/>
</dbReference>
<keyword evidence="2" id="KW-1185">Reference proteome</keyword>
<accession>A0ABS9KWR2</accession>
<name>A0ABS9KWR2_9BACT</name>
<dbReference type="Gene3D" id="3.40.50.300">
    <property type="entry name" value="P-loop containing nucleotide triphosphate hydrolases"/>
    <property type="match status" value="1"/>
</dbReference>
<sequence length="164" mass="18934">MASVPLPERVKPAFSSYRRDQHRYNSLPGERSTDNDSYLCGMDYFKQLSDLLRTEEQADRLAYRQLTESSSLGAKRANGLSWYPIVIRDTEMGAGDYLTVEMERTNNFEVAHLFRFGASVELFSNRDPKEYRVEGVVTYQGGNKMKISLRTDELPDWSREASWV</sequence>
<dbReference type="EMBL" id="JAKLTR010000015">
    <property type="protein sequence ID" value="MCG2616799.1"/>
    <property type="molecule type" value="Genomic_DNA"/>
</dbReference>
<evidence type="ECO:0008006" key="3">
    <source>
        <dbReference type="Google" id="ProtNLM"/>
    </source>
</evidence>
<evidence type="ECO:0000313" key="1">
    <source>
        <dbReference type="EMBL" id="MCG2616799.1"/>
    </source>
</evidence>
<dbReference type="Proteomes" id="UP001165367">
    <property type="component" value="Unassembled WGS sequence"/>
</dbReference>
<comment type="caution">
    <text evidence="1">The sequence shown here is derived from an EMBL/GenBank/DDBJ whole genome shotgun (WGS) entry which is preliminary data.</text>
</comment>
<organism evidence="1 2">
    <name type="scientific">Terrimonas ginsenosidimutans</name>
    <dbReference type="NCBI Taxonomy" id="2908004"/>
    <lineage>
        <taxon>Bacteria</taxon>
        <taxon>Pseudomonadati</taxon>
        <taxon>Bacteroidota</taxon>
        <taxon>Chitinophagia</taxon>
        <taxon>Chitinophagales</taxon>
        <taxon>Chitinophagaceae</taxon>
        <taxon>Terrimonas</taxon>
    </lineage>
</organism>
<protein>
    <recommendedName>
        <fullName evidence="3">PilZ domain-containing protein</fullName>
    </recommendedName>
</protein>
<dbReference type="Gene3D" id="2.40.30.270">
    <property type="match status" value="1"/>
</dbReference>
<gene>
    <name evidence="1" type="ORF">LZZ85_21045</name>
</gene>
<evidence type="ECO:0000313" key="2">
    <source>
        <dbReference type="Proteomes" id="UP001165367"/>
    </source>
</evidence>
<dbReference type="RefSeq" id="WP_237875336.1">
    <property type="nucleotide sequence ID" value="NZ_JAKLTR010000015.1"/>
</dbReference>
<reference evidence="1" key="1">
    <citation type="submission" date="2022-01" db="EMBL/GenBank/DDBJ databases">
        <authorList>
            <person name="Jo J.-H."/>
            <person name="Im W.-T."/>
        </authorList>
    </citation>
    <scope>NUCLEOTIDE SEQUENCE</scope>
    <source>
        <strain evidence="1">NA20</strain>
    </source>
</reference>